<dbReference type="Proteomes" id="UP001500390">
    <property type="component" value="Unassembled WGS sequence"/>
</dbReference>
<dbReference type="InterPro" id="IPR005471">
    <property type="entry name" value="Tscrpt_reg_IclR_N"/>
</dbReference>
<evidence type="ECO:0000259" key="4">
    <source>
        <dbReference type="PROSITE" id="PS51077"/>
    </source>
</evidence>
<organism evidence="6 7">
    <name type="scientific">Ornithinibacter aureus</name>
    <dbReference type="NCBI Taxonomy" id="622664"/>
    <lineage>
        <taxon>Bacteria</taxon>
        <taxon>Bacillati</taxon>
        <taxon>Actinomycetota</taxon>
        <taxon>Actinomycetes</taxon>
        <taxon>Micrococcales</taxon>
        <taxon>Intrasporangiaceae</taxon>
        <taxon>Ornithinibacter</taxon>
    </lineage>
</organism>
<dbReference type="PANTHER" id="PTHR30136:SF24">
    <property type="entry name" value="HTH-TYPE TRANSCRIPTIONAL REPRESSOR ALLR"/>
    <property type="match status" value="1"/>
</dbReference>
<dbReference type="PANTHER" id="PTHR30136">
    <property type="entry name" value="HELIX-TURN-HELIX TRANSCRIPTIONAL REGULATOR, ICLR FAMILY"/>
    <property type="match status" value="1"/>
</dbReference>
<dbReference type="Gene3D" id="3.30.450.40">
    <property type="match status" value="1"/>
</dbReference>
<dbReference type="SUPFAM" id="SSF46785">
    <property type="entry name" value="Winged helix' DNA-binding domain"/>
    <property type="match status" value="1"/>
</dbReference>
<sequence>MRTTSRSPSGTVQSVDRAVTILELLAVHGTAGVTQLARDLGVHKSTASRLVAALERRRLVEQVEERGAYRLGVGVLKLAGATTARLDLTQEARPVCRRLAAETGETVNLAVLAGGAVLYVDQVSGTSTLSSYNWVGQHIPIHATSNGKVLVSEFEGADLTRVLGELIAYTPSTVTDRTRLDSELALVREQGFAIATDELDVGLTAVAAPVRDAHGDVVASVSVSGPSFRFDEDRIAEIVPLVRTATTEISGLLAHVPPER</sequence>
<dbReference type="InterPro" id="IPR014757">
    <property type="entry name" value="Tscrpt_reg_IclR_C"/>
</dbReference>
<comment type="caution">
    <text evidence="6">The sequence shown here is derived from an EMBL/GenBank/DDBJ whole genome shotgun (WGS) entry which is preliminary data.</text>
</comment>
<gene>
    <name evidence="6" type="ORF">GCM10023153_19880</name>
</gene>
<dbReference type="InterPro" id="IPR029016">
    <property type="entry name" value="GAF-like_dom_sf"/>
</dbReference>
<evidence type="ECO:0000256" key="2">
    <source>
        <dbReference type="ARBA" id="ARBA00023125"/>
    </source>
</evidence>
<accession>A0ABP8JW50</accession>
<proteinExistence type="predicted"/>
<keyword evidence="7" id="KW-1185">Reference proteome</keyword>
<dbReference type="RefSeq" id="WP_159900643.1">
    <property type="nucleotide sequence ID" value="NZ_BAABFX010000026.1"/>
</dbReference>
<dbReference type="Pfam" id="PF09339">
    <property type="entry name" value="HTH_IclR"/>
    <property type="match status" value="1"/>
</dbReference>
<dbReference type="InterPro" id="IPR036390">
    <property type="entry name" value="WH_DNA-bd_sf"/>
</dbReference>
<dbReference type="SUPFAM" id="SSF55781">
    <property type="entry name" value="GAF domain-like"/>
    <property type="match status" value="1"/>
</dbReference>
<evidence type="ECO:0000259" key="5">
    <source>
        <dbReference type="PROSITE" id="PS51078"/>
    </source>
</evidence>
<dbReference type="SMART" id="SM00346">
    <property type="entry name" value="HTH_ICLR"/>
    <property type="match status" value="1"/>
</dbReference>
<dbReference type="EMBL" id="BAABFX010000026">
    <property type="protein sequence ID" value="GAA4396668.1"/>
    <property type="molecule type" value="Genomic_DNA"/>
</dbReference>
<dbReference type="PROSITE" id="PS51077">
    <property type="entry name" value="HTH_ICLR"/>
    <property type="match status" value="1"/>
</dbReference>
<keyword evidence="1" id="KW-0805">Transcription regulation</keyword>
<dbReference type="InterPro" id="IPR050707">
    <property type="entry name" value="HTH_MetabolicPath_Reg"/>
</dbReference>
<evidence type="ECO:0000256" key="3">
    <source>
        <dbReference type="ARBA" id="ARBA00023163"/>
    </source>
</evidence>
<reference evidence="7" key="1">
    <citation type="journal article" date="2019" name="Int. J. Syst. Evol. Microbiol.">
        <title>The Global Catalogue of Microorganisms (GCM) 10K type strain sequencing project: providing services to taxonomists for standard genome sequencing and annotation.</title>
        <authorList>
            <consortium name="The Broad Institute Genomics Platform"/>
            <consortium name="The Broad Institute Genome Sequencing Center for Infectious Disease"/>
            <person name="Wu L."/>
            <person name="Ma J."/>
        </authorList>
    </citation>
    <scope>NUCLEOTIDE SEQUENCE [LARGE SCALE GENOMIC DNA]</scope>
    <source>
        <strain evidence="7">JCM 17738</strain>
    </source>
</reference>
<keyword evidence="2" id="KW-0238">DNA-binding</keyword>
<dbReference type="Pfam" id="PF01614">
    <property type="entry name" value="IclR_C"/>
    <property type="match status" value="1"/>
</dbReference>
<protein>
    <submittedName>
        <fullName evidence="6">IclR family transcriptional regulator</fullName>
    </submittedName>
</protein>
<feature type="domain" description="HTH iclR-type" evidence="4">
    <location>
        <begin position="12"/>
        <end position="73"/>
    </location>
</feature>
<dbReference type="Gene3D" id="1.10.10.10">
    <property type="entry name" value="Winged helix-like DNA-binding domain superfamily/Winged helix DNA-binding domain"/>
    <property type="match status" value="1"/>
</dbReference>
<evidence type="ECO:0000256" key="1">
    <source>
        <dbReference type="ARBA" id="ARBA00023015"/>
    </source>
</evidence>
<dbReference type="InterPro" id="IPR036388">
    <property type="entry name" value="WH-like_DNA-bd_sf"/>
</dbReference>
<evidence type="ECO:0000313" key="7">
    <source>
        <dbReference type="Proteomes" id="UP001500390"/>
    </source>
</evidence>
<dbReference type="PROSITE" id="PS51078">
    <property type="entry name" value="ICLR_ED"/>
    <property type="match status" value="1"/>
</dbReference>
<name>A0ABP8JW50_9MICO</name>
<feature type="domain" description="IclR-ED" evidence="5">
    <location>
        <begin position="74"/>
        <end position="255"/>
    </location>
</feature>
<evidence type="ECO:0000313" key="6">
    <source>
        <dbReference type="EMBL" id="GAA4396668.1"/>
    </source>
</evidence>
<keyword evidence="3" id="KW-0804">Transcription</keyword>